<evidence type="ECO:0000256" key="1">
    <source>
        <dbReference type="SAM" id="MobiDB-lite"/>
    </source>
</evidence>
<gene>
    <name evidence="2" type="ORF">D9R08_03270</name>
</gene>
<dbReference type="RefSeq" id="WP_121896538.1">
    <property type="nucleotide sequence ID" value="NZ_RCNT01000001.1"/>
</dbReference>
<evidence type="ECO:0000313" key="3">
    <source>
        <dbReference type="Proteomes" id="UP000281343"/>
    </source>
</evidence>
<protein>
    <submittedName>
        <fullName evidence="2">Uncharacterized protein</fullName>
    </submittedName>
</protein>
<feature type="region of interest" description="Disordered" evidence="1">
    <location>
        <begin position="1"/>
        <end position="20"/>
    </location>
</feature>
<name>A0A3L9Y5A0_9RHOB</name>
<reference evidence="2 3" key="1">
    <citation type="submission" date="2018-10" db="EMBL/GenBank/DDBJ databases">
        <authorList>
            <person name="Jung H.S."/>
            <person name="Jeon C.O."/>
        </authorList>
    </citation>
    <scope>NUCLEOTIDE SEQUENCE [LARGE SCALE GENOMIC DNA]</scope>
    <source>
        <strain evidence="2 3">MA-7-27</strain>
    </source>
</reference>
<dbReference type="Proteomes" id="UP000281343">
    <property type="component" value="Unassembled WGS sequence"/>
</dbReference>
<proteinExistence type="predicted"/>
<organism evidence="2 3">
    <name type="scientific">Rhodophyticola porphyridii</name>
    <dbReference type="NCBI Taxonomy" id="1852017"/>
    <lineage>
        <taxon>Bacteria</taxon>
        <taxon>Pseudomonadati</taxon>
        <taxon>Pseudomonadota</taxon>
        <taxon>Alphaproteobacteria</taxon>
        <taxon>Rhodobacterales</taxon>
        <taxon>Roseobacteraceae</taxon>
        <taxon>Rhodophyticola</taxon>
    </lineage>
</organism>
<comment type="caution">
    <text evidence="2">The sequence shown here is derived from an EMBL/GenBank/DDBJ whole genome shotgun (WGS) entry which is preliminary data.</text>
</comment>
<evidence type="ECO:0000313" key="2">
    <source>
        <dbReference type="EMBL" id="RMA43949.1"/>
    </source>
</evidence>
<keyword evidence="3" id="KW-1185">Reference proteome</keyword>
<accession>A0A3L9Y5A0</accession>
<sequence length="137" mass="14686">MLAGQRIDGAPQTLKRRGRHKTGHWSAAALALAVVLAVSSLATPAKAFIGQIAEVQQDIYYLRTNSDRGVFINQPAGVFDIDNLRGGYRIRFNSQRIAIGGIQALAAEICGHLGRQSSALQISGAGPRNQRADFACQ</sequence>
<dbReference type="EMBL" id="RCNT01000001">
    <property type="protein sequence ID" value="RMA43949.1"/>
    <property type="molecule type" value="Genomic_DNA"/>
</dbReference>
<dbReference type="AlphaFoldDB" id="A0A3L9Y5A0"/>